<evidence type="ECO:0000313" key="5">
    <source>
        <dbReference type="Proteomes" id="UP000007100"/>
    </source>
</evidence>
<dbReference type="InterPro" id="IPR035919">
    <property type="entry name" value="EAL_sf"/>
</dbReference>
<feature type="domain" description="PAC" evidence="1">
    <location>
        <begin position="230"/>
        <end position="282"/>
    </location>
</feature>
<dbReference type="HOGENOM" id="CLU_000445_70_20_5"/>
<dbReference type="PROSITE" id="PS50883">
    <property type="entry name" value="EAL"/>
    <property type="match status" value="1"/>
</dbReference>
<dbReference type="Proteomes" id="UP000007100">
    <property type="component" value="Chromosome"/>
</dbReference>
<dbReference type="InterPro" id="IPR000700">
    <property type="entry name" value="PAS-assoc_C"/>
</dbReference>
<feature type="domain" description="EAL" evidence="2">
    <location>
        <begin position="571"/>
        <end position="821"/>
    </location>
</feature>
<dbReference type="RefSeq" id="WP_013639620.1">
    <property type="nucleotide sequence ID" value="NC_015186.1"/>
</dbReference>
<reference evidence="4 5" key="1">
    <citation type="submission" date="2010-12" db="EMBL/GenBank/DDBJ databases">
        <title>Whole genome sequence of Acidiphilium multivorum AIU301.</title>
        <authorList>
            <person name="Narita-Yamada S."/>
            <person name="Nakamura S."/>
            <person name="Ito N."/>
            <person name="Takarada H."/>
            <person name="Katano Y."/>
            <person name="Nakazawa H."/>
            <person name="Hosoyama A."/>
            <person name="Yamada R."/>
            <person name="Fujita N."/>
        </authorList>
    </citation>
    <scope>NUCLEOTIDE SEQUENCE [LARGE SCALE GENOMIC DNA]</scope>
    <source>
        <strain evidence="5">DSM 11245 / JCM 8867 / AIU301</strain>
    </source>
</reference>
<dbReference type="NCBIfam" id="TIGR00254">
    <property type="entry name" value="GGDEF"/>
    <property type="match status" value="1"/>
</dbReference>
<keyword evidence="5" id="KW-1185">Reference proteome</keyword>
<dbReference type="SMART" id="SM00091">
    <property type="entry name" value="PAS"/>
    <property type="match status" value="2"/>
</dbReference>
<feature type="domain" description="PAC" evidence="1">
    <location>
        <begin position="87"/>
        <end position="140"/>
    </location>
</feature>
<dbReference type="InterPro" id="IPR001633">
    <property type="entry name" value="EAL_dom"/>
</dbReference>
<dbReference type="SMART" id="SM00052">
    <property type="entry name" value="EAL"/>
    <property type="match status" value="1"/>
</dbReference>
<dbReference type="SUPFAM" id="SSF55073">
    <property type="entry name" value="Nucleotide cyclase"/>
    <property type="match status" value="1"/>
</dbReference>
<dbReference type="CDD" id="cd01948">
    <property type="entry name" value="EAL"/>
    <property type="match status" value="1"/>
</dbReference>
<feature type="domain" description="GGDEF" evidence="3">
    <location>
        <begin position="429"/>
        <end position="562"/>
    </location>
</feature>
<dbReference type="InterPro" id="IPR043128">
    <property type="entry name" value="Rev_trsase/Diguanyl_cyclase"/>
</dbReference>
<dbReference type="OrthoDB" id="9793210at2"/>
<dbReference type="CDD" id="cd00130">
    <property type="entry name" value="PAS"/>
    <property type="match status" value="1"/>
</dbReference>
<dbReference type="PROSITE" id="PS50887">
    <property type="entry name" value="GGDEF"/>
    <property type="match status" value="1"/>
</dbReference>
<evidence type="ECO:0000259" key="3">
    <source>
        <dbReference type="PROSITE" id="PS50887"/>
    </source>
</evidence>
<dbReference type="AlphaFoldDB" id="F0J587"/>
<dbReference type="Pfam" id="PF08447">
    <property type="entry name" value="PAS_3"/>
    <property type="match status" value="1"/>
</dbReference>
<dbReference type="SUPFAM" id="SSF141868">
    <property type="entry name" value="EAL domain-like"/>
    <property type="match status" value="1"/>
</dbReference>
<dbReference type="KEGG" id="amv:ACMV_07890"/>
<dbReference type="InterPro" id="IPR052155">
    <property type="entry name" value="Biofilm_reg_signaling"/>
</dbReference>
<evidence type="ECO:0000259" key="1">
    <source>
        <dbReference type="PROSITE" id="PS50113"/>
    </source>
</evidence>
<dbReference type="Gene3D" id="3.30.70.270">
    <property type="match status" value="1"/>
</dbReference>
<evidence type="ECO:0000313" key="4">
    <source>
        <dbReference type="EMBL" id="BAJ80136.1"/>
    </source>
</evidence>
<proteinExistence type="predicted"/>
<dbReference type="InterPro" id="IPR029787">
    <property type="entry name" value="Nucleotide_cyclase"/>
</dbReference>
<gene>
    <name evidence="4" type="ordered locus">ACMV_07890</name>
</gene>
<organism evidence="4 5">
    <name type="scientific">Acidiphilium multivorum (strain DSM 11245 / JCM 8867 / NBRC 100883 / AIU 301)</name>
    <dbReference type="NCBI Taxonomy" id="926570"/>
    <lineage>
        <taxon>Bacteria</taxon>
        <taxon>Pseudomonadati</taxon>
        <taxon>Pseudomonadota</taxon>
        <taxon>Alphaproteobacteria</taxon>
        <taxon>Acetobacterales</taxon>
        <taxon>Acidocellaceae</taxon>
        <taxon>Acidiphilium</taxon>
    </lineage>
</organism>
<dbReference type="CDD" id="cd01949">
    <property type="entry name" value="GGDEF"/>
    <property type="match status" value="1"/>
</dbReference>
<dbReference type="Gene3D" id="3.20.20.450">
    <property type="entry name" value="EAL domain"/>
    <property type="match status" value="1"/>
</dbReference>
<dbReference type="InterPro" id="IPR013656">
    <property type="entry name" value="PAS_4"/>
</dbReference>
<name>F0J587_ACIMA</name>
<dbReference type="InterPro" id="IPR000160">
    <property type="entry name" value="GGDEF_dom"/>
</dbReference>
<dbReference type="InterPro" id="IPR013655">
    <property type="entry name" value="PAS_fold_3"/>
</dbReference>
<dbReference type="SMART" id="SM00086">
    <property type="entry name" value="PAC"/>
    <property type="match status" value="2"/>
</dbReference>
<dbReference type="Pfam" id="PF00563">
    <property type="entry name" value="EAL"/>
    <property type="match status" value="1"/>
</dbReference>
<dbReference type="InterPro" id="IPR035965">
    <property type="entry name" value="PAS-like_dom_sf"/>
</dbReference>
<sequence>MTLAGNRPDDFTDIVNLAVEESGTGIWDRDVVTGEIRYSRGWWRILGYAEMPARSHIEAAYARVHPDDLDYVRQTMQDHFDRRTARYEVEHRLRCADGSYKWVLSRGMVVERDIAGRPVRMVGTTTDITTLRTLAEELAREKAEARFRAEQLAERTREQAAAHRLAQIGSWQWDLAAGEIRFSPETWQLAGGEARNRPVTLDELRALFPPADRRLLLRRFVAGLKAGQPVSVQHRLTAFDGRTLDVVSYAEPIGEAGGRARRLRGVTQDVTAYRRMQAALRSSEALAFRVLEATRDAVIVFDRGGRARFANARAARFAGAGQEIVGNRLADLFPGTAGHRLAAGAERAAATGAPVRLELSWAPTGRWLEADLYPGEDDISLFVRDVTERKLTQDRLIEAAETDSLTGEFNRRGFFTRLEAALTAQARGRAMALICADVNYFTEINDSFGHGVGDEVLKTVARRLKSCLRPRDILARTGGDEFMILLNGMRRPGDATTLARRIVGAMEERFELGDLSLRISLSIGLAIASLADRDAARLCRHADLALYETRTEAPGSFRVFTPAMEQESLRKRQLKRDLADALGRSELELAFQPIVRTADGTIAAAETLLRWNHPEQGRIPPAEFIPLAEESGLIAPIGAWVLRQACAAACRWPETVGLSVNVSPRQIELADLPALVRDVLEATGLAPRRLHLEITETVLVSRNRHYLATLHRLRELGVRLVLDDFGTGYSSLAQLDAFRFDAMKIDQSFLRRIRAETDETPILNAIVGMATAIRMPITVEGVETQVQLNHVRRLGAACVQGFYFGQPVNEAGMRGLLARGVPASR</sequence>
<evidence type="ECO:0000259" key="2">
    <source>
        <dbReference type="PROSITE" id="PS50883"/>
    </source>
</evidence>
<dbReference type="Pfam" id="PF08448">
    <property type="entry name" value="PAS_4"/>
    <property type="match status" value="1"/>
</dbReference>
<dbReference type="SUPFAM" id="SSF55785">
    <property type="entry name" value="PYP-like sensor domain (PAS domain)"/>
    <property type="match status" value="3"/>
</dbReference>
<dbReference type="PANTHER" id="PTHR44757:SF2">
    <property type="entry name" value="BIOFILM ARCHITECTURE MAINTENANCE PROTEIN MBAA"/>
    <property type="match status" value="1"/>
</dbReference>
<dbReference type="PROSITE" id="PS50113">
    <property type="entry name" value="PAC"/>
    <property type="match status" value="2"/>
</dbReference>
<dbReference type="PANTHER" id="PTHR44757">
    <property type="entry name" value="DIGUANYLATE CYCLASE DGCP"/>
    <property type="match status" value="1"/>
</dbReference>
<dbReference type="EMBL" id="AP012035">
    <property type="protein sequence ID" value="BAJ80136.1"/>
    <property type="molecule type" value="Genomic_DNA"/>
</dbReference>
<protein>
    <submittedName>
        <fullName evidence="4">Putative signaling protein</fullName>
    </submittedName>
</protein>
<dbReference type="InterPro" id="IPR001610">
    <property type="entry name" value="PAC"/>
</dbReference>
<dbReference type="Gene3D" id="3.30.450.20">
    <property type="entry name" value="PAS domain"/>
    <property type="match status" value="3"/>
</dbReference>
<dbReference type="SMART" id="SM00267">
    <property type="entry name" value="GGDEF"/>
    <property type="match status" value="1"/>
</dbReference>
<accession>F0J587</accession>
<dbReference type="NCBIfam" id="TIGR00229">
    <property type="entry name" value="sensory_box"/>
    <property type="match status" value="1"/>
</dbReference>
<dbReference type="InterPro" id="IPR000014">
    <property type="entry name" value="PAS"/>
</dbReference>
<dbReference type="Pfam" id="PF00990">
    <property type="entry name" value="GGDEF"/>
    <property type="match status" value="1"/>
</dbReference>